<dbReference type="Gene3D" id="1.10.630.10">
    <property type="entry name" value="Cytochrome P450"/>
    <property type="match status" value="1"/>
</dbReference>
<reference evidence="11" key="2">
    <citation type="submission" date="2022-10" db="EMBL/GenBank/DDBJ databases">
        <authorList>
            <consortium name="ENA_rothamsted_submissions"/>
            <consortium name="culmorum"/>
            <person name="King R."/>
        </authorList>
    </citation>
    <scope>NUCLEOTIDE SEQUENCE</scope>
</reference>
<evidence type="ECO:0000256" key="4">
    <source>
        <dbReference type="ARBA" id="ARBA00022617"/>
    </source>
</evidence>
<dbReference type="PROSITE" id="PS00086">
    <property type="entry name" value="CYTOCHROME_P450"/>
    <property type="match status" value="1"/>
</dbReference>
<name>A0A9N9RFU2_9DIPT</name>
<dbReference type="InterPro" id="IPR001128">
    <property type="entry name" value="Cyt_P450"/>
</dbReference>
<evidence type="ECO:0000256" key="10">
    <source>
        <dbReference type="RuleBase" id="RU000461"/>
    </source>
</evidence>
<dbReference type="InterPro" id="IPR017972">
    <property type="entry name" value="Cyt_P450_CS"/>
</dbReference>
<evidence type="ECO:0008006" key="13">
    <source>
        <dbReference type="Google" id="ProtNLM"/>
    </source>
</evidence>
<dbReference type="AlphaFoldDB" id="A0A9N9RFU2"/>
<proteinExistence type="inferred from homology"/>
<keyword evidence="6 10" id="KW-0560">Oxidoreductase</keyword>
<dbReference type="InterPro" id="IPR050196">
    <property type="entry name" value="Cytochrome_P450_Monoox"/>
</dbReference>
<dbReference type="Proteomes" id="UP001153620">
    <property type="component" value="Chromosome 1"/>
</dbReference>
<keyword evidence="5 9" id="KW-0479">Metal-binding</keyword>
<dbReference type="GO" id="GO:0004497">
    <property type="term" value="F:monooxygenase activity"/>
    <property type="evidence" value="ECO:0007669"/>
    <property type="project" value="UniProtKB-KW"/>
</dbReference>
<dbReference type="PRINTS" id="PR00463">
    <property type="entry name" value="EP450I"/>
</dbReference>
<evidence type="ECO:0000256" key="7">
    <source>
        <dbReference type="ARBA" id="ARBA00023004"/>
    </source>
</evidence>
<keyword evidence="8 10" id="KW-0503">Monooxygenase</keyword>
<dbReference type="GO" id="GO:0020037">
    <property type="term" value="F:heme binding"/>
    <property type="evidence" value="ECO:0007669"/>
    <property type="project" value="InterPro"/>
</dbReference>
<evidence type="ECO:0000256" key="9">
    <source>
        <dbReference type="PIRSR" id="PIRSR602401-1"/>
    </source>
</evidence>
<evidence type="ECO:0000313" key="11">
    <source>
        <dbReference type="EMBL" id="CAG9797064.1"/>
    </source>
</evidence>
<dbReference type="EMBL" id="OU895877">
    <property type="protein sequence ID" value="CAG9797064.1"/>
    <property type="molecule type" value="Genomic_DNA"/>
</dbReference>
<evidence type="ECO:0000256" key="5">
    <source>
        <dbReference type="ARBA" id="ARBA00022723"/>
    </source>
</evidence>
<dbReference type="OrthoDB" id="1470350at2759"/>
<dbReference type="Pfam" id="PF00067">
    <property type="entry name" value="p450"/>
    <property type="match status" value="1"/>
</dbReference>
<gene>
    <name evidence="11" type="ORF">CHIRRI_LOCUS65</name>
</gene>
<evidence type="ECO:0000256" key="6">
    <source>
        <dbReference type="ARBA" id="ARBA00023002"/>
    </source>
</evidence>
<keyword evidence="12" id="KW-1185">Reference proteome</keyword>
<accession>A0A9N9RFU2</accession>
<dbReference type="InterPro" id="IPR002401">
    <property type="entry name" value="Cyt_P450_E_grp-I"/>
</dbReference>
<keyword evidence="7 9" id="KW-0408">Iron</keyword>
<protein>
    <recommendedName>
        <fullName evidence="13">Cytochrome P450</fullName>
    </recommendedName>
</protein>
<reference evidence="11" key="1">
    <citation type="submission" date="2022-01" db="EMBL/GenBank/DDBJ databases">
        <authorList>
            <person name="King R."/>
        </authorList>
    </citation>
    <scope>NUCLEOTIDE SEQUENCE</scope>
</reference>
<evidence type="ECO:0000313" key="12">
    <source>
        <dbReference type="Proteomes" id="UP001153620"/>
    </source>
</evidence>
<dbReference type="GO" id="GO:0005506">
    <property type="term" value="F:iron ion binding"/>
    <property type="evidence" value="ECO:0007669"/>
    <property type="project" value="InterPro"/>
</dbReference>
<evidence type="ECO:0000256" key="1">
    <source>
        <dbReference type="ARBA" id="ARBA00001971"/>
    </source>
</evidence>
<keyword evidence="4 9" id="KW-0349">Heme</keyword>
<evidence type="ECO:0000256" key="8">
    <source>
        <dbReference type="ARBA" id="ARBA00023033"/>
    </source>
</evidence>
<organism evidence="11 12">
    <name type="scientific">Chironomus riparius</name>
    <dbReference type="NCBI Taxonomy" id="315576"/>
    <lineage>
        <taxon>Eukaryota</taxon>
        <taxon>Metazoa</taxon>
        <taxon>Ecdysozoa</taxon>
        <taxon>Arthropoda</taxon>
        <taxon>Hexapoda</taxon>
        <taxon>Insecta</taxon>
        <taxon>Pterygota</taxon>
        <taxon>Neoptera</taxon>
        <taxon>Endopterygota</taxon>
        <taxon>Diptera</taxon>
        <taxon>Nematocera</taxon>
        <taxon>Chironomoidea</taxon>
        <taxon>Chironomidae</taxon>
        <taxon>Chironominae</taxon>
        <taxon>Chironomus</taxon>
    </lineage>
</organism>
<evidence type="ECO:0000256" key="3">
    <source>
        <dbReference type="ARBA" id="ARBA00010617"/>
    </source>
</evidence>
<dbReference type="PRINTS" id="PR00385">
    <property type="entry name" value="P450"/>
</dbReference>
<dbReference type="SUPFAM" id="SSF48264">
    <property type="entry name" value="Cytochrome P450"/>
    <property type="match status" value="1"/>
</dbReference>
<comment type="cofactor">
    <cofactor evidence="1 9">
        <name>heme</name>
        <dbReference type="ChEBI" id="CHEBI:30413"/>
    </cofactor>
</comment>
<evidence type="ECO:0000256" key="2">
    <source>
        <dbReference type="ARBA" id="ARBA00003690"/>
    </source>
</evidence>
<dbReference type="PANTHER" id="PTHR24291">
    <property type="entry name" value="CYTOCHROME P450 FAMILY 4"/>
    <property type="match status" value="1"/>
</dbReference>
<sequence>MIILIITIFFIIVLAILRNIRTLYNHQPFRNFSKTATPLIKNGFDLALMNPAELFKYERECAKLIQKSFRRKFFLIWTYAVIKAEDAAIILGSSKHINKSMLYDVLHPFLKTGLLTSSREKWHKRRRMLTPSFHFNILKEFCEIFKEESDKLVDSLRSQSNNEINIIPISSKFTLNTVCESAMGVKLSELGDDGVIYRESIYAFGKLLVHRIIRPWLHLNFIYSLVGYQKILDNVLASVHSFTRSIIQKRKMEFLNKQHKEEIELKDENENIYMGTKKKRAAMMDTLLQAQIEGLIDDEGIIEETDTFTFEGHDTTSTAMTFTLLLLAHHPEVQEKIFKEIQEVISTSDDLTMDDLNKMNYMERALKESMRLYPPVPFISRCFDDDVQIRDVLYKKGSIIEIFICDIHRDPEHFPDPDKFDPDRFLPENCDNRHNFAYLAFSAGMRNCIGQRFAMLELKIMLSKVIQNFKILPVTKIKDLVFIADIVLRAKDPIEMKFVSRK</sequence>
<comment type="function">
    <text evidence="2">May be involved in the metabolism of insect hormones and in the breakdown of synthetic insecticides.</text>
</comment>
<dbReference type="PANTHER" id="PTHR24291:SF105">
    <property type="entry name" value="CYTOCHROME P450 4P1-RELATED"/>
    <property type="match status" value="1"/>
</dbReference>
<feature type="binding site" description="axial binding residue" evidence="9">
    <location>
        <position position="448"/>
    </location>
    <ligand>
        <name>heme</name>
        <dbReference type="ChEBI" id="CHEBI:30413"/>
    </ligand>
    <ligandPart>
        <name>Fe</name>
        <dbReference type="ChEBI" id="CHEBI:18248"/>
    </ligandPart>
</feature>
<dbReference type="CDD" id="cd20628">
    <property type="entry name" value="CYP4"/>
    <property type="match status" value="1"/>
</dbReference>
<dbReference type="InterPro" id="IPR036396">
    <property type="entry name" value="Cyt_P450_sf"/>
</dbReference>
<comment type="similarity">
    <text evidence="3 10">Belongs to the cytochrome P450 family.</text>
</comment>
<dbReference type="GO" id="GO:0016705">
    <property type="term" value="F:oxidoreductase activity, acting on paired donors, with incorporation or reduction of molecular oxygen"/>
    <property type="evidence" value="ECO:0007669"/>
    <property type="project" value="InterPro"/>
</dbReference>